<dbReference type="AlphaFoldDB" id="A0A5B7JZN1"/>
<proteinExistence type="predicted"/>
<keyword evidence="2" id="KW-1185">Reference proteome</keyword>
<evidence type="ECO:0000313" key="1">
    <source>
        <dbReference type="EMBL" id="MPC99793.1"/>
    </source>
</evidence>
<dbReference type="Proteomes" id="UP000324222">
    <property type="component" value="Unassembled WGS sequence"/>
</dbReference>
<accession>A0A5B7JZN1</accession>
<sequence length="81" mass="8787">MVFPTTIALPDRPGEPRRHPDDGCCTTELKPCSAEGSSVGGHRGRGGFAGAASGYLRDVRVWVRRGMYGSCEIWFSLIAFL</sequence>
<dbReference type="EMBL" id="VSRR010119927">
    <property type="protein sequence ID" value="MPC99793.1"/>
    <property type="molecule type" value="Genomic_DNA"/>
</dbReference>
<comment type="caution">
    <text evidence="1">The sequence shown here is derived from an EMBL/GenBank/DDBJ whole genome shotgun (WGS) entry which is preliminary data.</text>
</comment>
<evidence type="ECO:0000313" key="2">
    <source>
        <dbReference type="Proteomes" id="UP000324222"/>
    </source>
</evidence>
<name>A0A5B7JZN1_PORTR</name>
<protein>
    <submittedName>
        <fullName evidence="1">Uncharacterized protein</fullName>
    </submittedName>
</protein>
<organism evidence="1 2">
    <name type="scientific">Portunus trituberculatus</name>
    <name type="common">Swimming crab</name>
    <name type="synonym">Neptunus trituberculatus</name>
    <dbReference type="NCBI Taxonomy" id="210409"/>
    <lineage>
        <taxon>Eukaryota</taxon>
        <taxon>Metazoa</taxon>
        <taxon>Ecdysozoa</taxon>
        <taxon>Arthropoda</taxon>
        <taxon>Crustacea</taxon>
        <taxon>Multicrustacea</taxon>
        <taxon>Malacostraca</taxon>
        <taxon>Eumalacostraca</taxon>
        <taxon>Eucarida</taxon>
        <taxon>Decapoda</taxon>
        <taxon>Pleocyemata</taxon>
        <taxon>Brachyura</taxon>
        <taxon>Eubrachyura</taxon>
        <taxon>Portunoidea</taxon>
        <taxon>Portunidae</taxon>
        <taxon>Portuninae</taxon>
        <taxon>Portunus</taxon>
    </lineage>
</organism>
<reference evidence="1 2" key="1">
    <citation type="submission" date="2019-05" db="EMBL/GenBank/DDBJ databases">
        <title>Another draft genome of Portunus trituberculatus and its Hox gene families provides insights of decapod evolution.</title>
        <authorList>
            <person name="Jeong J.-H."/>
            <person name="Song I."/>
            <person name="Kim S."/>
            <person name="Choi T."/>
            <person name="Kim D."/>
            <person name="Ryu S."/>
            <person name="Kim W."/>
        </authorList>
    </citation>
    <scope>NUCLEOTIDE SEQUENCE [LARGE SCALE GENOMIC DNA]</scope>
    <source>
        <tissue evidence="1">Muscle</tissue>
    </source>
</reference>
<gene>
    <name evidence="1" type="ORF">E2C01_095231</name>
</gene>